<sequence>MYYSVNIGLIDANLLAKINTAFADPKKKNMTSISPNELPTIMRSLTLRVSAT</sequence>
<accession>A0A2A5T5L1</accession>
<proteinExistence type="predicted"/>
<dbReference type="EMBL" id="NBYY01000009">
    <property type="protein sequence ID" value="PCS23433.1"/>
    <property type="molecule type" value="Genomic_DNA"/>
</dbReference>
<keyword evidence="2" id="KW-1185">Reference proteome</keyword>
<name>A0A2A5T5L1_9GAMM</name>
<dbReference type="AlphaFoldDB" id="A0A2A5T5L1"/>
<dbReference type="Proteomes" id="UP000219020">
    <property type="component" value="Unassembled WGS sequence"/>
</dbReference>
<evidence type="ECO:0008006" key="3">
    <source>
        <dbReference type="Google" id="ProtNLM"/>
    </source>
</evidence>
<gene>
    <name evidence="1" type="ORF">BTN49_0397</name>
</gene>
<evidence type="ECO:0000313" key="1">
    <source>
        <dbReference type="EMBL" id="PCS23433.1"/>
    </source>
</evidence>
<protein>
    <recommendedName>
        <fullName evidence="3">Mobile element protein</fullName>
    </recommendedName>
</protein>
<organism evidence="1 2">
    <name type="scientific">Candidatus Enterovibrio escicola</name>
    <dbReference type="NCBI Taxonomy" id="1927127"/>
    <lineage>
        <taxon>Bacteria</taxon>
        <taxon>Pseudomonadati</taxon>
        <taxon>Pseudomonadota</taxon>
        <taxon>Gammaproteobacteria</taxon>
        <taxon>Vibrionales</taxon>
        <taxon>Vibrionaceae</taxon>
        <taxon>Enterovibrio</taxon>
    </lineage>
</organism>
<reference evidence="2" key="1">
    <citation type="submission" date="2017-04" db="EMBL/GenBank/DDBJ databases">
        <title>Genome evolution of the luminous symbionts of deep sea anglerfish.</title>
        <authorList>
            <person name="Hendry T.A."/>
        </authorList>
    </citation>
    <scope>NUCLEOTIDE SEQUENCE [LARGE SCALE GENOMIC DNA]</scope>
</reference>
<evidence type="ECO:0000313" key="2">
    <source>
        <dbReference type="Proteomes" id="UP000219020"/>
    </source>
</evidence>
<comment type="caution">
    <text evidence="1">The sequence shown here is derived from an EMBL/GenBank/DDBJ whole genome shotgun (WGS) entry which is preliminary data.</text>
</comment>